<dbReference type="PRINTS" id="PR00990">
    <property type="entry name" value="RIBOKINASE"/>
</dbReference>
<comment type="caution">
    <text evidence="6">The sequence shown here is derived from an EMBL/GenBank/DDBJ whole genome shotgun (WGS) entry which is preliminary data.</text>
</comment>
<evidence type="ECO:0000256" key="2">
    <source>
        <dbReference type="ARBA" id="ARBA00022679"/>
    </source>
</evidence>
<keyword evidence="7" id="KW-1185">Reference proteome</keyword>
<dbReference type="Proteomes" id="UP001501195">
    <property type="component" value="Unassembled WGS sequence"/>
</dbReference>
<name>A0ABP9I130_9ACTN</name>
<dbReference type="Pfam" id="PF00294">
    <property type="entry name" value="PfkB"/>
    <property type="match status" value="1"/>
</dbReference>
<evidence type="ECO:0000256" key="1">
    <source>
        <dbReference type="ARBA" id="ARBA00010688"/>
    </source>
</evidence>
<dbReference type="PANTHER" id="PTHR10584:SF166">
    <property type="entry name" value="RIBOKINASE"/>
    <property type="match status" value="1"/>
</dbReference>
<gene>
    <name evidence="6" type="ORF">GCM10023225_24680</name>
</gene>
<dbReference type="PANTHER" id="PTHR10584">
    <property type="entry name" value="SUGAR KINASE"/>
    <property type="match status" value="1"/>
</dbReference>
<evidence type="ECO:0000259" key="5">
    <source>
        <dbReference type="Pfam" id="PF00294"/>
    </source>
</evidence>
<dbReference type="InterPro" id="IPR011611">
    <property type="entry name" value="PfkB_dom"/>
</dbReference>
<dbReference type="Gene3D" id="3.40.1190.20">
    <property type="match status" value="1"/>
</dbReference>
<protein>
    <submittedName>
        <fullName evidence="6">Sugar kinase</fullName>
    </submittedName>
</protein>
<dbReference type="RefSeq" id="WP_345712892.1">
    <property type="nucleotide sequence ID" value="NZ_BAABIL010000387.1"/>
</dbReference>
<dbReference type="SUPFAM" id="SSF53613">
    <property type="entry name" value="Ribokinase-like"/>
    <property type="match status" value="1"/>
</dbReference>
<sequence>MPRTPRVLVVGPVAWNLLVHLDELPQPFPHTDFARRWAEALGGTSAGKALNLRRLGADVVLATLVGDDEAGGRVLARLHEAGVDVLPRRSSTGTERHANLLDPTGRRVSLYLTLAGAPSGGSGDDAAALAALDAAVAGADAVVVDLADHSRRTLRTARGLGRPVWCDLHDYDGRSAFHAEFLDAAENVFVSDDKLDDPEGFLRAQVAAGKRLVVCTQGARGAVALERGGDLVRVAAEPVAQVVSTDGAGDAFFAGFLVAHLGGAPLAECMRRGARSAAACVRSPELAGEAPAAG</sequence>
<dbReference type="InterPro" id="IPR002139">
    <property type="entry name" value="Ribo/fructo_kinase"/>
</dbReference>
<organism evidence="6 7">
    <name type="scientific">Kineococcus glutinatus</name>
    <dbReference type="NCBI Taxonomy" id="1070872"/>
    <lineage>
        <taxon>Bacteria</taxon>
        <taxon>Bacillati</taxon>
        <taxon>Actinomycetota</taxon>
        <taxon>Actinomycetes</taxon>
        <taxon>Kineosporiales</taxon>
        <taxon>Kineosporiaceae</taxon>
        <taxon>Kineococcus</taxon>
    </lineage>
</organism>
<evidence type="ECO:0000256" key="4">
    <source>
        <dbReference type="RuleBase" id="RU003704"/>
    </source>
</evidence>
<keyword evidence="2 4" id="KW-0808">Transferase</keyword>
<dbReference type="PROSITE" id="PS00584">
    <property type="entry name" value="PFKB_KINASES_2"/>
    <property type="match status" value="1"/>
</dbReference>
<dbReference type="EMBL" id="BAABIL010000387">
    <property type="protein sequence ID" value="GAA4984761.1"/>
    <property type="molecule type" value="Genomic_DNA"/>
</dbReference>
<evidence type="ECO:0000313" key="7">
    <source>
        <dbReference type="Proteomes" id="UP001501195"/>
    </source>
</evidence>
<dbReference type="InterPro" id="IPR029056">
    <property type="entry name" value="Ribokinase-like"/>
</dbReference>
<reference evidence="7" key="1">
    <citation type="journal article" date="2019" name="Int. J. Syst. Evol. Microbiol.">
        <title>The Global Catalogue of Microorganisms (GCM) 10K type strain sequencing project: providing services to taxonomists for standard genome sequencing and annotation.</title>
        <authorList>
            <consortium name="The Broad Institute Genomics Platform"/>
            <consortium name="The Broad Institute Genome Sequencing Center for Infectious Disease"/>
            <person name="Wu L."/>
            <person name="Ma J."/>
        </authorList>
    </citation>
    <scope>NUCLEOTIDE SEQUENCE [LARGE SCALE GENOMIC DNA]</scope>
    <source>
        <strain evidence="7">JCM 18126</strain>
    </source>
</reference>
<evidence type="ECO:0000313" key="6">
    <source>
        <dbReference type="EMBL" id="GAA4984761.1"/>
    </source>
</evidence>
<feature type="domain" description="Carbohydrate kinase PfkB" evidence="5">
    <location>
        <begin position="30"/>
        <end position="287"/>
    </location>
</feature>
<comment type="similarity">
    <text evidence="1 4">Belongs to the carbohydrate kinase PfkB family.</text>
</comment>
<keyword evidence="3 4" id="KW-0418">Kinase</keyword>
<dbReference type="GO" id="GO:0016301">
    <property type="term" value="F:kinase activity"/>
    <property type="evidence" value="ECO:0007669"/>
    <property type="project" value="UniProtKB-KW"/>
</dbReference>
<accession>A0ABP9I130</accession>
<proteinExistence type="inferred from homology"/>
<dbReference type="InterPro" id="IPR002173">
    <property type="entry name" value="Carboh/pur_kinase_PfkB_CS"/>
</dbReference>
<evidence type="ECO:0000256" key="3">
    <source>
        <dbReference type="ARBA" id="ARBA00022777"/>
    </source>
</evidence>